<dbReference type="Proteomes" id="UP000030856">
    <property type="component" value="Unassembled WGS sequence"/>
</dbReference>
<protein>
    <submittedName>
        <fullName evidence="1">Uncharacterized protein</fullName>
    </submittedName>
</protein>
<sequence length="129" mass="14971">MRKFSRRGRPFRLRRTLLKCRRPSLPRNILSGTSGLYPQYEKQIICSRVKVLLQNVMGASGKILKAPLKHDENSFYSDPKYHTSPVRNVIFNAGKTSRINVADFMSDLAVKSELWNEWKGKMPVIYDRV</sequence>
<organism evidence="1 2">
    <name type="scientific">Solemya velum gill symbiont</name>
    <dbReference type="NCBI Taxonomy" id="2340"/>
    <lineage>
        <taxon>Bacteria</taxon>
        <taxon>Pseudomonadati</taxon>
        <taxon>Pseudomonadota</taxon>
        <taxon>Gammaproteobacteria</taxon>
        <taxon>sulfur-oxidizing symbionts</taxon>
    </lineage>
</organism>
<evidence type="ECO:0000313" key="2">
    <source>
        <dbReference type="Proteomes" id="UP000030856"/>
    </source>
</evidence>
<dbReference type="EMBL" id="JRAA01000001">
    <property type="protein sequence ID" value="KHF26375.1"/>
    <property type="molecule type" value="Genomic_DNA"/>
</dbReference>
<dbReference type="AlphaFoldDB" id="A0A0B0HBH4"/>
<dbReference type="STRING" id="2340.JV46_22330"/>
<proteinExistence type="predicted"/>
<comment type="caution">
    <text evidence="1">The sequence shown here is derived from an EMBL/GenBank/DDBJ whole genome shotgun (WGS) entry which is preliminary data.</text>
</comment>
<accession>A0A0B0HBH4</accession>
<name>A0A0B0HBH4_SOVGS</name>
<dbReference type="eggNOG" id="COG0702">
    <property type="taxonomic scope" value="Bacteria"/>
</dbReference>
<gene>
    <name evidence="1" type="ORF">JV46_22330</name>
</gene>
<keyword evidence="2" id="KW-1185">Reference proteome</keyword>
<reference evidence="1 2" key="1">
    <citation type="journal article" date="2014" name="BMC Genomics">
        <title>The genome of the intracellular bacterium of the coastal bivalve, Solemya velum: a blueprint for thriving in and out of symbiosis.</title>
        <authorList>
            <person name="Dmytrenko O."/>
            <person name="Russell S.L."/>
            <person name="Loo W.T."/>
            <person name="Fontanez K.M."/>
            <person name="Liao L."/>
            <person name="Roeselers G."/>
            <person name="Sharma R."/>
            <person name="Stewart F.J."/>
            <person name="Newton I.L."/>
            <person name="Woyke T."/>
            <person name="Wu D."/>
            <person name="Lang J.M."/>
            <person name="Eisen J.A."/>
            <person name="Cavanaugh C.M."/>
        </authorList>
    </citation>
    <scope>NUCLEOTIDE SEQUENCE [LARGE SCALE GENOMIC DNA]</scope>
    <source>
        <strain evidence="1 2">WH</strain>
    </source>
</reference>
<evidence type="ECO:0000313" key="1">
    <source>
        <dbReference type="EMBL" id="KHF26375.1"/>
    </source>
</evidence>